<comment type="caution">
    <text evidence="1">The sequence shown here is derived from an EMBL/GenBank/DDBJ whole genome shotgun (WGS) entry which is preliminary data.</text>
</comment>
<dbReference type="EMBL" id="JBEPSB010000024">
    <property type="protein sequence ID" value="MET4562761.1"/>
    <property type="molecule type" value="Genomic_DNA"/>
</dbReference>
<protein>
    <submittedName>
        <fullName evidence="1">Uncharacterized protein</fullName>
    </submittedName>
</protein>
<proteinExistence type="predicted"/>
<name>A0ABV2PPV2_9BACI</name>
<reference evidence="1 2" key="1">
    <citation type="submission" date="2024-06" db="EMBL/GenBank/DDBJ databases">
        <title>Sorghum-associated microbial communities from plants grown in Nebraska, USA.</title>
        <authorList>
            <person name="Schachtman D."/>
        </authorList>
    </citation>
    <scope>NUCLEOTIDE SEQUENCE [LARGE SCALE GENOMIC DNA]</scope>
    <source>
        <strain evidence="1 2">736</strain>
    </source>
</reference>
<accession>A0ABV2PPV2</accession>
<keyword evidence="2" id="KW-1185">Reference proteome</keyword>
<gene>
    <name evidence="1" type="ORF">ABIA69_003952</name>
</gene>
<organism evidence="1 2">
    <name type="scientific">Lysinibacillus parviboronicapiens</name>
    <dbReference type="NCBI Taxonomy" id="436516"/>
    <lineage>
        <taxon>Bacteria</taxon>
        <taxon>Bacillati</taxon>
        <taxon>Bacillota</taxon>
        <taxon>Bacilli</taxon>
        <taxon>Bacillales</taxon>
        <taxon>Bacillaceae</taxon>
        <taxon>Lysinibacillus</taxon>
    </lineage>
</organism>
<dbReference type="Proteomes" id="UP001549363">
    <property type="component" value="Unassembled WGS sequence"/>
</dbReference>
<dbReference type="RefSeq" id="WP_354472742.1">
    <property type="nucleotide sequence ID" value="NZ_JBEPSB010000024.1"/>
</dbReference>
<evidence type="ECO:0000313" key="1">
    <source>
        <dbReference type="EMBL" id="MET4562761.1"/>
    </source>
</evidence>
<sequence>MDQGEGGYKIPYYRSGDKVVVKASKLDAVVVEYDFGIDDVKVNYVQGTNEQRWLKASQVEPNEPLEEQATPYETIELLESD</sequence>
<evidence type="ECO:0000313" key="2">
    <source>
        <dbReference type="Proteomes" id="UP001549363"/>
    </source>
</evidence>